<protein>
    <submittedName>
        <fullName evidence="2">Uncharacterized protein</fullName>
    </submittedName>
</protein>
<evidence type="ECO:0000313" key="3">
    <source>
        <dbReference type="Proteomes" id="UP000800041"/>
    </source>
</evidence>
<accession>A0A6G1HFE3</accession>
<gene>
    <name evidence="2" type="ORF">K402DRAFT_399832</name>
</gene>
<name>A0A6G1HFE3_9PEZI</name>
<feature type="compositionally biased region" description="Polar residues" evidence="1">
    <location>
        <begin position="464"/>
        <end position="480"/>
    </location>
</feature>
<dbReference type="AlphaFoldDB" id="A0A6G1HFE3"/>
<feature type="compositionally biased region" description="Pro residues" evidence="1">
    <location>
        <begin position="693"/>
        <end position="712"/>
    </location>
</feature>
<evidence type="ECO:0000256" key="1">
    <source>
        <dbReference type="SAM" id="MobiDB-lite"/>
    </source>
</evidence>
<feature type="region of interest" description="Disordered" evidence="1">
    <location>
        <begin position="660"/>
        <end position="724"/>
    </location>
</feature>
<proteinExistence type="predicted"/>
<feature type="compositionally biased region" description="Polar residues" evidence="1">
    <location>
        <begin position="336"/>
        <end position="360"/>
    </location>
</feature>
<feature type="compositionally biased region" description="Polar residues" evidence="1">
    <location>
        <begin position="671"/>
        <end position="690"/>
    </location>
</feature>
<organism evidence="2 3">
    <name type="scientific">Aulographum hederae CBS 113979</name>
    <dbReference type="NCBI Taxonomy" id="1176131"/>
    <lineage>
        <taxon>Eukaryota</taxon>
        <taxon>Fungi</taxon>
        <taxon>Dikarya</taxon>
        <taxon>Ascomycota</taxon>
        <taxon>Pezizomycotina</taxon>
        <taxon>Dothideomycetes</taxon>
        <taxon>Pleosporomycetidae</taxon>
        <taxon>Aulographales</taxon>
        <taxon>Aulographaceae</taxon>
    </lineage>
</organism>
<dbReference type="OrthoDB" id="3928002at2759"/>
<sequence length="724" mass="79569">MSSLIDQVHIRMPGTLVDRPPVFDQDSQTTQDAASRIHHHVSPDCRILDPATRQPPEGPFEELVSAIAGPVSWTTGFPGWERLSLEPPWLFPLDLHRPLATHRPLCRSFTMVLGMIILLAAAPGLLGTQEAIRQGQSKEKREEHRSRRCNLIVSCVKSSTRSREIDGRQIVLRDGKLYIDTGTADDASFGHPFAGYYLPYPDSAYEGLVTTITDVAPILNWCYIDKDTHEVRYGVRVDAQPNFPGPFDCTRQDRRMTFDGWEGFVAVEEEPYLWAVYFDRDDDALRNKVAPGTRVLEIELTRKEKRWKRDNTARAVDQSTQHTGGEVERSQDEQSTEPATTSAPVQTNAEVSAEVNTVEQSTEEAAARHQAHVSDVTAEDYFTPPGQEESSKSDGRQPAANSQAEPSVEVDALGINMKGLRRRATLIDTSRPTSPDKDRDEPASASTDSHNSNTSPWSGDGDAGTSSSLRTPASSVSDAGSPTMGAVLSPKKDHPWDVHSPTRILSREPDGLFTIREEDSRSRLVGVEQNGGNSRDRVALVKHLEPAREQTLTLNNNQPISIYRIEHVSREHFVLADERSVEQVRHDSSDFSSVSVFGSSHSTSSSPVLTIISDPSIPDTIVPRSVNVPFPNAARNNTNFATTRTGDHALFDDEDVAQETLDDESPLLTPTPFSIHTDPTNPNTTIPSNISSPAPPLPKPPSSPPAASPTPSAPAIRPQRRSSI</sequence>
<reference evidence="2" key="1">
    <citation type="journal article" date="2020" name="Stud. Mycol.">
        <title>101 Dothideomycetes genomes: a test case for predicting lifestyles and emergence of pathogens.</title>
        <authorList>
            <person name="Haridas S."/>
            <person name="Albert R."/>
            <person name="Binder M."/>
            <person name="Bloem J."/>
            <person name="Labutti K."/>
            <person name="Salamov A."/>
            <person name="Andreopoulos B."/>
            <person name="Baker S."/>
            <person name="Barry K."/>
            <person name="Bills G."/>
            <person name="Bluhm B."/>
            <person name="Cannon C."/>
            <person name="Castanera R."/>
            <person name="Culley D."/>
            <person name="Daum C."/>
            <person name="Ezra D."/>
            <person name="Gonzalez J."/>
            <person name="Henrissat B."/>
            <person name="Kuo A."/>
            <person name="Liang C."/>
            <person name="Lipzen A."/>
            <person name="Lutzoni F."/>
            <person name="Magnuson J."/>
            <person name="Mondo S."/>
            <person name="Nolan M."/>
            <person name="Ohm R."/>
            <person name="Pangilinan J."/>
            <person name="Park H.-J."/>
            <person name="Ramirez L."/>
            <person name="Alfaro M."/>
            <person name="Sun H."/>
            <person name="Tritt A."/>
            <person name="Yoshinaga Y."/>
            <person name="Zwiers L.-H."/>
            <person name="Turgeon B."/>
            <person name="Goodwin S."/>
            <person name="Spatafora J."/>
            <person name="Crous P."/>
            <person name="Grigoriev I."/>
        </authorList>
    </citation>
    <scope>NUCLEOTIDE SEQUENCE</scope>
    <source>
        <strain evidence="2">CBS 113979</strain>
    </source>
</reference>
<dbReference type="PANTHER" id="PTHR38049:SF2">
    <property type="entry name" value="RICIN B LECTIN DOMAIN-CONTAINING PROTEIN"/>
    <property type="match status" value="1"/>
</dbReference>
<dbReference type="PANTHER" id="PTHR38049">
    <property type="entry name" value="RICIN B LECTIN DOMAIN-CONTAINING PROTEIN"/>
    <property type="match status" value="1"/>
</dbReference>
<dbReference type="EMBL" id="ML977138">
    <property type="protein sequence ID" value="KAF1991875.1"/>
    <property type="molecule type" value="Genomic_DNA"/>
</dbReference>
<feature type="compositionally biased region" description="Polar residues" evidence="1">
    <location>
        <begin position="444"/>
        <end position="457"/>
    </location>
</feature>
<evidence type="ECO:0000313" key="2">
    <source>
        <dbReference type="EMBL" id="KAF1991875.1"/>
    </source>
</evidence>
<keyword evidence="3" id="KW-1185">Reference proteome</keyword>
<feature type="region of interest" description="Disordered" evidence="1">
    <location>
        <begin position="308"/>
        <end position="504"/>
    </location>
</feature>
<dbReference type="Proteomes" id="UP000800041">
    <property type="component" value="Unassembled WGS sequence"/>
</dbReference>